<dbReference type="PANTHER" id="PTHR43585">
    <property type="entry name" value="FUMIPYRROLE BIOSYNTHESIS PROTEIN C"/>
    <property type="match status" value="1"/>
</dbReference>
<evidence type="ECO:0000256" key="2">
    <source>
        <dbReference type="ARBA" id="ARBA00022741"/>
    </source>
</evidence>
<proteinExistence type="predicted"/>
<protein>
    <recommendedName>
        <fullName evidence="5">ATP-grasp domain-containing protein</fullName>
    </recommendedName>
</protein>
<evidence type="ECO:0000256" key="4">
    <source>
        <dbReference type="PROSITE-ProRule" id="PRU00409"/>
    </source>
</evidence>
<dbReference type="InterPro" id="IPR052032">
    <property type="entry name" value="ATP-dep_AA_Ligase"/>
</dbReference>
<keyword evidence="3 4" id="KW-0067">ATP-binding</keyword>
<keyword evidence="1" id="KW-0436">Ligase</keyword>
<evidence type="ECO:0000313" key="7">
    <source>
        <dbReference type="Proteomes" id="UP001523550"/>
    </source>
</evidence>
<gene>
    <name evidence="6" type="ORF">J2T60_002347</name>
</gene>
<sequence>MFLVDEPYVSDFLKQTLHDYSLPVVDTPVARELALTPGTPMISEAQAAAMMAESDTPSVCTTSENAFAWIARQSGFSDLSRKVDCFKNKAAFRRLTQPLLPDFAFAEIRTDDLAAFPIETMPLPCIIKPTVGFFSLGVHKVASVAQWPDTVGKILSEIEHIHHLYPTEVVNLESFLLEECIEGEEFAVDAYFNEQGEPVILGIWQHRFSSDEDVGDRVYSTSKALMETHLQDFEAFVGEIGRLAGIRDFPLHIELRRTPDGALRSIEVNPLRFGGWCTTADGTYKAYGLNPYVAYHNQQRPNWDALLKDQDGKVYSLVVLDNLSGIRGKDIAAFDYEKLLDLFDKPLELRKVDFRQFPVFGFLFVETTDWYAHELETILHSSLREFIQRR</sequence>
<reference evidence="6 7" key="1">
    <citation type="submission" date="2022-03" db="EMBL/GenBank/DDBJ databases">
        <title>Genomic Encyclopedia of Type Strains, Phase III (KMG-III): the genomes of soil and plant-associated and newly described type strains.</title>
        <authorList>
            <person name="Whitman W."/>
        </authorList>
    </citation>
    <scope>NUCLEOTIDE SEQUENCE [LARGE SCALE GENOMIC DNA]</scope>
    <source>
        <strain evidence="6 7">BSker1</strain>
    </source>
</reference>
<evidence type="ECO:0000313" key="6">
    <source>
        <dbReference type="EMBL" id="MCP1728347.1"/>
    </source>
</evidence>
<dbReference type="RefSeq" id="WP_253450311.1">
    <property type="nucleotide sequence ID" value="NZ_JALJYF010000002.1"/>
</dbReference>
<feature type="domain" description="ATP-grasp" evidence="5">
    <location>
        <begin position="89"/>
        <end position="300"/>
    </location>
</feature>
<dbReference type="SUPFAM" id="SSF56059">
    <property type="entry name" value="Glutathione synthetase ATP-binding domain-like"/>
    <property type="match status" value="1"/>
</dbReference>
<dbReference type="Pfam" id="PF13535">
    <property type="entry name" value="ATP-grasp_4"/>
    <property type="match status" value="1"/>
</dbReference>
<comment type="caution">
    <text evidence="6">The sequence shown here is derived from an EMBL/GenBank/DDBJ whole genome shotgun (WGS) entry which is preliminary data.</text>
</comment>
<dbReference type="Gene3D" id="3.30.470.20">
    <property type="entry name" value="ATP-grasp fold, B domain"/>
    <property type="match status" value="1"/>
</dbReference>
<evidence type="ECO:0000256" key="1">
    <source>
        <dbReference type="ARBA" id="ARBA00022598"/>
    </source>
</evidence>
<organism evidence="6 7">
    <name type="scientific">Natronospira proteinivora</name>
    <dbReference type="NCBI Taxonomy" id="1807133"/>
    <lineage>
        <taxon>Bacteria</taxon>
        <taxon>Pseudomonadati</taxon>
        <taxon>Pseudomonadota</taxon>
        <taxon>Gammaproteobacteria</taxon>
        <taxon>Natronospirales</taxon>
        <taxon>Natronospiraceae</taxon>
        <taxon>Natronospira</taxon>
    </lineage>
</organism>
<evidence type="ECO:0000259" key="5">
    <source>
        <dbReference type="PROSITE" id="PS50975"/>
    </source>
</evidence>
<evidence type="ECO:0000256" key="3">
    <source>
        <dbReference type="ARBA" id="ARBA00022840"/>
    </source>
</evidence>
<keyword evidence="7" id="KW-1185">Reference proteome</keyword>
<dbReference type="Proteomes" id="UP001523550">
    <property type="component" value="Unassembled WGS sequence"/>
</dbReference>
<dbReference type="InterPro" id="IPR011761">
    <property type="entry name" value="ATP-grasp"/>
</dbReference>
<dbReference type="EMBL" id="JALJYF010000002">
    <property type="protein sequence ID" value="MCP1728347.1"/>
    <property type="molecule type" value="Genomic_DNA"/>
</dbReference>
<dbReference type="PANTHER" id="PTHR43585:SF2">
    <property type="entry name" value="ATP-GRASP ENZYME FSQD"/>
    <property type="match status" value="1"/>
</dbReference>
<name>A0ABT1GEH0_9GAMM</name>
<keyword evidence="2 4" id="KW-0547">Nucleotide-binding</keyword>
<accession>A0ABT1GEH0</accession>
<dbReference type="PROSITE" id="PS50975">
    <property type="entry name" value="ATP_GRASP"/>
    <property type="match status" value="1"/>
</dbReference>